<dbReference type="AlphaFoldDB" id="A0A8J3I4J7"/>
<dbReference type="Gene3D" id="2.120.10.30">
    <property type="entry name" value="TolB, C-terminal domain"/>
    <property type="match status" value="1"/>
</dbReference>
<proteinExistence type="predicted"/>
<feature type="domain" description="Glucose/Sorbosone dehydrogenase" evidence="2">
    <location>
        <begin position="84"/>
        <end position="380"/>
    </location>
</feature>
<keyword evidence="4" id="KW-1185">Reference proteome</keyword>
<name>A0A8J3I4J7_9CHLR</name>
<gene>
    <name evidence="3" type="ORF">KSX_39760</name>
</gene>
<reference evidence="3" key="1">
    <citation type="submission" date="2020-10" db="EMBL/GenBank/DDBJ databases">
        <title>Taxonomic study of unclassified bacteria belonging to the class Ktedonobacteria.</title>
        <authorList>
            <person name="Yabe S."/>
            <person name="Wang C.M."/>
            <person name="Zheng Y."/>
            <person name="Sakai Y."/>
            <person name="Cavaletti L."/>
            <person name="Monciardini P."/>
            <person name="Donadio S."/>
        </authorList>
    </citation>
    <scope>NUCLEOTIDE SEQUENCE</scope>
    <source>
        <strain evidence="3">SOSP1-1</strain>
    </source>
</reference>
<dbReference type="EMBL" id="BNJF01000002">
    <property type="protein sequence ID" value="GHO45813.1"/>
    <property type="molecule type" value="Genomic_DNA"/>
</dbReference>
<evidence type="ECO:0000313" key="3">
    <source>
        <dbReference type="EMBL" id="GHO45813.1"/>
    </source>
</evidence>
<dbReference type="SUPFAM" id="SSF50952">
    <property type="entry name" value="Soluble quinoprotein glucose dehydrogenase"/>
    <property type="match status" value="1"/>
</dbReference>
<organism evidence="3 4">
    <name type="scientific">Ktedonospora formicarum</name>
    <dbReference type="NCBI Taxonomy" id="2778364"/>
    <lineage>
        <taxon>Bacteria</taxon>
        <taxon>Bacillati</taxon>
        <taxon>Chloroflexota</taxon>
        <taxon>Ktedonobacteria</taxon>
        <taxon>Ktedonobacterales</taxon>
        <taxon>Ktedonobacteraceae</taxon>
        <taxon>Ktedonospora</taxon>
    </lineage>
</organism>
<dbReference type="InterPro" id="IPR012938">
    <property type="entry name" value="Glc/Sorbosone_DH"/>
</dbReference>
<comment type="caution">
    <text evidence="3">The sequence shown here is derived from an EMBL/GenBank/DDBJ whole genome shotgun (WGS) entry which is preliminary data.</text>
</comment>
<evidence type="ECO:0000259" key="2">
    <source>
        <dbReference type="Pfam" id="PF07995"/>
    </source>
</evidence>
<dbReference type="InterPro" id="IPR011042">
    <property type="entry name" value="6-blade_b-propeller_TolB-like"/>
</dbReference>
<evidence type="ECO:0000313" key="4">
    <source>
        <dbReference type="Proteomes" id="UP000612362"/>
    </source>
</evidence>
<dbReference type="RefSeq" id="WP_220195240.1">
    <property type="nucleotide sequence ID" value="NZ_BNJF01000002.1"/>
</dbReference>
<evidence type="ECO:0000256" key="1">
    <source>
        <dbReference type="SAM" id="MobiDB-lite"/>
    </source>
</evidence>
<accession>A0A8J3I4J7</accession>
<dbReference type="Pfam" id="PF07995">
    <property type="entry name" value="GSDH"/>
    <property type="match status" value="1"/>
</dbReference>
<dbReference type="PANTHER" id="PTHR19328">
    <property type="entry name" value="HEDGEHOG-INTERACTING PROTEIN"/>
    <property type="match status" value="1"/>
</dbReference>
<sequence length="396" mass="42690">MLVGKTINHSSEVGRHRGRRDSRAPWTLLIIAITLLLSACSSSNTTATSSTPTPTTQTTASPTSKATTAPTSVDIKTSVLVKHLAIPWSLAFLPDGRALLAERGGRLLTVDKNGQTQEVQRIPQAGVGEGGLLGIALSPKYQDDKLIYAYYSTATDNRVVRFRLGEQPQVVLQGIPVAGNHDGGRIAFGPDGMLYIGTGDATNRPNSQNKQSLAGKILRITPDGKIPSDNPFSGSAVYSYGHRNVQGLAWDSKGQLYESEFGQNAFDEVNKIMPGKNYGWPEVEGMGNDPRFVNPIVTFATSEASPSGTTFLKQGAIPQWEGDLFVASLRGTRLWRIHFSPNGDVLEKEPLLQGKFGRLRNVAQAPDGSLWIITSNQDGRGNPTADDDRLIRLGPA</sequence>
<feature type="region of interest" description="Disordered" evidence="1">
    <location>
        <begin position="44"/>
        <end position="69"/>
    </location>
</feature>
<dbReference type="PANTHER" id="PTHR19328:SF13">
    <property type="entry name" value="HIPL1 PROTEIN"/>
    <property type="match status" value="1"/>
</dbReference>
<dbReference type="InterPro" id="IPR011041">
    <property type="entry name" value="Quinoprot_gluc/sorb_DH_b-prop"/>
</dbReference>
<protein>
    <submittedName>
        <fullName evidence="3">Oxidoreductase</fullName>
    </submittedName>
</protein>
<dbReference type="Proteomes" id="UP000612362">
    <property type="component" value="Unassembled WGS sequence"/>
</dbReference>